<accession>A0AAX1Q8C3</accession>
<gene>
    <name evidence="2" type="ORF">A3864_12725</name>
</gene>
<geneLocation type="plasmid" evidence="2">
    <name>pBEH1</name>
</geneLocation>
<keyword evidence="2" id="KW-0614">Plasmid</keyword>
<feature type="region of interest" description="Disordered" evidence="1">
    <location>
        <begin position="326"/>
        <end position="373"/>
    </location>
</feature>
<dbReference type="Proteomes" id="UP000250174">
    <property type="component" value="Unassembled WGS sequence"/>
</dbReference>
<reference evidence="2 3" key="1">
    <citation type="submission" date="2016-03" db="EMBL/GenBank/DDBJ databases">
        <title>Comparison of Bacillus endophyticus and B. anthracis characteristics using whole genome sequence analysis and microbiological techniques.</title>
        <authorList>
            <person name="Lekota K.E."/>
            <person name="Mafofo J."/>
            <person name="Rees J."/>
            <person name="Muchadeyi F.C."/>
            <person name="Madoroba E."/>
            <person name="Van Heerden H."/>
        </authorList>
    </citation>
    <scope>NUCLEOTIDE SEQUENCE [LARGE SCALE GENOMIC DNA]</scope>
    <source>
        <strain evidence="2 3">3631_10C</strain>
        <plasmid evidence="2">pBEH1</plasmid>
    </source>
</reference>
<dbReference type="EMBL" id="LVYK01000026">
    <property type="protein sequence ID" value="RAS76679.1"/>
    <property type="molecule type" value="Genomic_DNA"/>
</dbReference>
<feature type="compositionally biased region" description="Basic and acidic residues" evidence="1">
    <location>
        <begin position="415"/>
        <end position="440"/>
    </location>
</feature>
<proteinExistence type="predicted"/>
<sequence>MKKIASVTPEQFKSITEDKRALKRFVKRPQNAKIEAQWSDLSPGKLSSLEENAVYLLQEGKTSDGKGKEVKPTVLMVSRDQDGKKIAYQSEVGETFLQGVAKERLLDIEALVNREKVQDLIRQYAIGNKKEEKFPEIKMEKQVKDKNTLFFSVTSIDTNRNWGDGDLKGNINLETGRIKIYEREIDGENWSKNSWVLQKETNLQELIKGQDIALAFDYTKEMSQKYEAYLQSQKNENPEQTNTILDRIIAEQDYFTFKEDLVQEHGLSEEEVKRLERQVINAFHPGKEPTPEEKFKEAYKQQLQEALEEPQTEQTYKEQYKQEVLKQLGFSPSKEKPKEKEESKDKEKTTSGVQMKKETPEEREKRLQQMKEFESKQPFSKVYQLKKEVLKELKDLPLTDAQKAKLMHLEKALDQEKKVHDKEHSKETGIKKFFKGAREKKAAKKKRTEHELER</sequence>
<protein>
    <submittedName>
        <fullName evidence="2">Uncharacterized protein</fullName>
    </submittedName>
</protein>
<evidence type="ECO:0000256" key="1">
    <source>
        <dbReference type="SAM" id="MobiDB-lite"/>
    </source>
</evidence>
<comment type="caution">
    <text evidence="2">The sequence shown here is derived from an EMBL/GenBank/DDBJ whole genome shotgun (WGS) entry which is preliminary data.</text>
</comment>
<feature type="region of interest" description="Disordered" evidence="1">
    <location>
        <begin position="415"/>
        <end position="454"/>
    </location>
</feature>
<dbReference type="RefSeq" id="WP_113765593.1">
    <property type="nucleotide sequence ID" value="NZ_LVYK01000026.1"/>
</dbReference>
<name>A0AAX1Q8C3_9BACI</name>
<organism evidence="2 3">
    <name type="scientific">Priestia endophytica</name>
    <dbReference type="NCBI Taxonomy" id="135735"/>
    <lineage>
        <taxon>Bacteria</taxon>
        <taxon>Bacillati</taxon>
        <taxon>Bacillota</taxon>
        <taxon>Bacilli</taxon>
        <taxon>Bacillales</taxon>
        <taxon>Bacillaceae</taxon>
        <taxon>Priestia</taxon>
    </lineage>
</organism>
<evidence type="ECO:0000313" key="2">
    <source>
        <dbReference type="EMBL" id="RAS76679.1"/>
    </source>
</evidence>
<dbReference type="AlphaFoldDB" id="A0AAX1Q8C3"/>
<feature type="compositionally biased region" description="Basic and acidic residues" evidence="1">
    <location>
        <begin position="333"/>
        <end position="373"/>
    </location>
</feature>
<evidence type="ECO:0000313" key="3">
    <source>
        <dbReference type="Proteomes" id="UP000250174"/>
    </source>
</evidence>